<dbReference type="AlphaFoldDB" id="A0A9P6KPE9"/>
<dbReference type="Proteomes" id="UP000756921">
    <property type="component" value="Unassembled WGS sequence"/>
</dbReference>
<keyword evidence="3" id="KW-1185">Reference proteome</keyword>
<sequence>MLEMGDEDITAMTGDSAPAIVRQEIRTAPAESSIWTSVQDETTFRQAAVDLALATGECPWDAHVGLPPLLGAPQIDDYVHLSLPQSESGENYILSEQIETRLANDFALLAASKEAVFSVTAACIEERADANGHLVGLKLWLAANEGVSKELKGSLAEIWNCLSAFTSEGETVREVFTKIVHLNRLRIYQRVRKAVGHPPIFREKGRTRTNPDDKLARAFTRMPTSRPQDKWKPPAQCNELVDRGLALNEKLLALLESLSIDEIEQGHNDVVRQLERISRDCFNVTTDGGRVPFKQLLIECKLDARLWLKNKYIGEVDKIGAYWRMAMSLCRIHHHISRGRPRDFAPIKLEIEGVQPYVSMTNEPSIQGRPMPCYVHAEVQLITHLAQQEASTEFKSSSSTQQIIARRPRIIGASKSACFLCFLFLSCYGGPKTPATHGRLYDQWTVPDLAEYTPAQTEHLRETLLRMHTAMVRLREDYCLKKHRDHPMTSRVDLDRLSLYSTDNPDTRSQEATFESNDKVSARLPQSETPKRRTSVKNSREAEHRPKGVVIHGEKDPSPEEEQIHGLRAMFERCWVRIREFGFANQ</sequence>
<comment type="caution">
    <text evidence="2">The sequence shown here is derived from an EMBL/GenBank/DDBJ whole genome shotgun (WGS) entry which is preliminary data.</text>
</comment>
<protein>
    <submittedName>
        <fullName evidence="2">Uncharacterized protein</fullName>
    </submittedName>
</protein>
<feature type="region of interest" description="Disordered" evidence="1">
    <location>
        <begin position="496"/>
        <end position="563"/>
    </location>
</feature>
<name>A0A9P6KPE9_9PLEO</name>
<organism evidence="2 3">
    <name type="scientific">Paraphaeosphaeria minitans</name>
    <dbReference type="NCBI Taxonomy" id="565426"/>
    <lineage>
        <taxon>Eukaryota</taxon>
        <taxon>Fungi</taxon>
        <taxon>Dikarya</taxon>
        <taxon>Ascomycota</taxon>
        <taxon>Pezizomycotina</taxon>
        <taxon>Dothideomycetes</taxon>
        <taxon>Pleosporomycetidae</taxon>
        <taxon>Pleosporales</taxon>
        <taxon>Massarineae</taxon>
        <taxon>Didymosphaeriaceae</taxon>
        <taxon>Paraphaeosphaeria</taxon>
    </lineage>
</organism>
<evidence type="ECO:0000256" key="1">
    <source>
        <dbReference type="SAM" id="MobiDB-lite"/>
    </source>
</evidence>
<feature type="compositionally biased region" description="Basic and acidic residues" evidence="1">
    <location>
        <begin position="538"/>
        <end position="563"/>
    </location>
</feature>
<dbReference type="InterPro" id="IPR027796">
    <property type="entry name" value="OTT_1508_deam-like"/>
</dbReference>
<accession>A0A9P6KPE9</accession>
<dbReference type="EMBL" id="WJXW01000008">
    <property type="protein sequence ID" value="KAF9733945.1"/>
    <property type="molecule type" value="Genomic_DNA"/>
</dbReference>
<gene>
    <name evidence="2" type="ORF">PMIN01_08288</name>
</gene>
<dbReference type="OrthoDB" id="4851849at2759"/>
<evidence type="ECO:0000313" key="3">
    <source>
        <dbReference type="Proteomes" id="UP000756921"/>
    </source>
</evidence>
<proteinExistence type="predicted"/>
<dbReference type="Pfam" id="PF14441">
    <property type="entry name" value="OTT_1508_deam"/>
    <property type="match status" value="1"/>
</dbReference>
<evidence type="ECO:0000313" key="2">
    <source>
        <dbReference type="EMBL" id="KAF9733945.1"/>
    </source>
</evidence>
<reference evidence="2" key="1">
    <citation type="journal article" date="2020" name="Mol. Plant Microbe Interact.">
        <title>Genome Sequence of the Biocontrol Agent Coniothyrium minitans strain Conio (IMI 134523).</title>
        <authorList>
            <person name="Patel D."/>
            <person name="Shittu T.A."/>
            <person name="Baroncelli R."/>
            <person name="Muthumeenakshi S."/>
            <person name="Osborne T.H."/>
            <person name="Janganan T.K."/>
            <person name="Sreenivasaprasad S."/>
        </authorList>
    </citation>
    <scope>NUCLEOTIDE SEQUENCE</scope>
    <source>
        <strain evidence="2">Conio</strain>
    </source>
</reference>